<gene>
    <name evidence="8" type="ORF">CLODIP_2_CD05761</name>
</gene>
<dbReference type="InterPro" id="IPR011598">
    <property type="entry name" value="bHLH_dom"/>
</dbReference>
<dbReference type="Gene3D" id="1.10.20.140">
    <property type="match status" value="1"/>
</dbReference>
<feature type="domain" description="BHLH" evidence="7">
    <location>
        <begin position="301"/>
        <end position="353"/>
    </location>
</feature>
<dbReference type="Proteomes" id="UP000494165">
    <property type="component" value="Unassembled WGS sequence"/>
</dbReference>
<dbReference type="Gene3D" id="3.40.50.300">
    <property type="entry name" value="P-loop containing nucleotide triphosphate hydrolases"/>
    <property type="match status" value="1"/>
</dbReference>
<dbReference type="OrthoDB" id="775260at2759"/>
<evidence type="ECO:0000256" key="3">
    <source>
        <dbReference type="ARBA" id="ARBA00022741"/>
    </source>
</evidence>
<evidence type="ECO:0000256" key="1">
    <source>
        <dbReference type="ARBA" id="ARBA00005842"/>
    </source>
</evidence>
<dbReference type="GO" id="GO:0052381">
    <property type="term" value="F:tRNA dimethylallyltransferase activity"/>
    <property type="evidence" value="ECO:0007669"/>
    <property type="project" value="InterPro"/>
</dbReference>
<organism evidence="8 9">
    <name type="scientific">Cloeon dipterum</name>
    <dbReference type="NCBI Taxonomy" id="197152"/>
    <lineage>
        <taxon>Eukaryota</taxon>
        <taxon>Metazoa</taxon>
        <taxon>Ecdysozoa</taxon>
        <taxon>Arthropoda</taxon>
        <taxon>Hexapoda</taxon>
        <taxon>Insecta</taxon>
        <taxon>Pterygota</taxon>
        <taxon>Palaeoptera</taxon>
        <taxon>Ephemeroptera</taxon>
        <taxon>Pisciforma</taxon>
        <taxon>Baetidae</taxon>
        <taxon>Cloeon</taxon>
    </lineage>
</organism>
<feature type="compositionally biased region" description="Basic and acidic residues" evidence="6">
    <location>
        <begin position="205"/>
        <end position="214"/>
    </location>
</feature>
<evidence type="ECO:0000313" key="9">
    <source>
        <dbReference type="Proteomes" id="UP000494165"/>
    </source>
</evidence>
<name>A0A8S1D4H1_9INSE</name>
<keyword evidence="2 5" id="KW-0808">Transferase</keyword>
<dbReference type="InterPro" id="IPR027417">
    <property type="entry name" value="P-loop_NTPase"/>
</dbReference>
<proteinExistence type="inferred from homology"/>
<feature type="region of interest" description="Disordered" evidence="6">
    <location>
        <begin position="199"/>
        <end position="251"/>
    </location>
</feature>
<keyword evidence="9" id="KW-1185">Reference proteome</keyword>
<evidence type="ECO:0000313" key="8">
    <source>
        <dbReference type="EMBL" id="CAB3375326.1"/>
    </source>
</evidence>
<dbReference type="PANTHER" id="PTHR11088:SF89">
    <property type="entry name" value="TRNA DIMETHYLALLYLTRANSFERASE"/>
    <property type="match status" value="1"/>
</dbReference>
<keyword evidence="4 5" id="KW-0067">ATP-binding</keyword>
<protein>
    <recommendedName>
        <fullName evidence="7">BHLH domain-containing protein</fullName>
    </recommendedName>
</protein>
<comment type="caution">
    <text evidence="8">The sequence shown here is derived from an EMBL/GenBank/DDBJ whole genome shotgun (WGS) entry which is preliminary data.</text>
</comment>
<dbReference type="Pfam" id="PF00010">
    <property type="entry name" value="HLH"/>
    <property type="match status" value="1"/>
</dbReference>
<evidence type="ECO:0000256" key="6">
    <source>
        <dbReference type="SAM" id="MobiDB-lite"/>
    </source>
</evidence>
<comment type="similarity">
    <text evidence="1 5">Belongs to the IPP transferase family.</text>
</comment>
<dbReference type="InterPro" id="IPR039657">
    <property type="entry name" value="Dimethylallyltransferase"/>
</dbReference>
<dbReference type="GO" id="GO:0005524">
    <property type="term" value="F:ATP binding"/>
    <property type="evidence" value="ECO:0007669"/>
    <property type="project" value="UniProtKB-KW"/>
</dbReference>
<dbReference type="SUPFAM" id="SSF47459">
    <property type="entry name" value="HLH, helix-loop-helix DNA-binding domain"/>
    <property type="match status" value="1"/>
</dbReference>
<dbReference type="SUPFAM" id="SSF52540">
    <property type="entry name" value="P-loop containing nucleoside triphosphate hydrolases"/>
    <property type="match status" value="1"/>
</dbReference>
<dbReference type="InterPro" id="IPR036638">
    <property type="entry name" value="HLH_DNA-bd_sf"/>
</dbReference>
<dbReference type="Gene3D" id="4.10.280.10">
    <property type="entry name" value="Helix-loop-helix DNA-binding domain"/>
    <property type="match status" value="1"/>
</dbReference>
<dbReference type="GO" id="GO:0005739">
    <property type="term" value="C:mitochondrion"/>
    <property type="evidence" value="ECO:0007669"/>
    <property type="project" value="TreeGrafter"/>
</dbReference>
<dbReference type="EMBL" id="CADEPI010000110">
    <property type="protein sequence ID" value="CAB3375326.1"/>
    <property type="molecule type" value="Genomic_DNA"/>
</dbReference>
<dbReference type="NCBIfam" id="TIGR00174">
    <property type="entry name" value="miaA"/>
    <property type="match status" value="1"/>
</dbReference>
<dbReference type="GO" id="GO:0006400">
    <property type="term" value="P:tRNA modification"/>
    <property type="evidence" value="ECO:0007669"/>
    <property type="project" value="TreeGrafter"/>
</dbReference>
<dbReference type="PROSITE" id="PS50888">
    <property type="entry name" value="BHLH"/>
    <property type="match status" value="1"/>
</dbReference>
<evidence type="ECO:0000256" key="2">
    <source>
        <dbReference type="ARBA" id="ARBA00022679"/>
    </source>
</evidence>
<evidence type="ECO:0000259" key="7">
    <source>
        <dbReference type="PROSITE" id="PS50888"/>
    </source>
</evidence>
<reference evidence="8 9" key="1">
    <citation type="submission" date="2020-04" db="EMBL/GenBank/DDBJ databases">
        <authorList>
            <person name="Alioto T."/>
            <person name="Alioto T."/>
            <person name="Gomez Garrido J."/>
        </authorList>
    </citation>
    <scope>NUCLEOTIDE SEQUENCE [LARGE SCALE GENOMIC DNA]</scope>
</reference>
<keyword evidence="3 5" id="KW-0547">Nucleotide-binding</keyword>
<dbReference type="Pfam" id="PF01715">
    <property type="entry name" value="IPPT"/>
    <property type="match status" value="1"/>
</dbReference>
<dbReference type="PANTHER" id="PTHR11088">
    <property type="entry name" value="TRNA DIMETHYLALLYLTRANSFERASE"/>
    <property type="match status" value="1"/>
</dbReference>
<accession>A0A8S1D4H1</accession>
<dbReference type="AlphaFoldDB" id="A0A8S1D4H1"/>
<evidence type="ECO:0000256" key="5">
    <source>
        <dbReference type="RuleBase" id="RU003785"/>
    </source>
</evidence>
<evidence type="ECO:0000256" key="4">
    <source>
        <dbReference type="ARBA" id="ARBA00022840"/>
    </source>
</evidence>
<feature type="compositionally biased region" description="Basic and acidic residues" evidence="6">
    <location>
        <begin position="297"/>
        <end position="306"/>
    </location>
</feature>
<sequence length="605" mass="67227">MDNNYECGFNEWLDIQNHSFELFDGLHEAIRQDISLYDDGQCMNVINGVDDVKVVDDNFNFDESASLPLECFPGSHLFGEQFSVLVQPLEKFSPERMWTDVVPTVDDVATAISHDHCYLKVLPDVKVPEGYLTPEASEDEIDIVSLDAEPEISHWGTSPAAKSGYGSSIGPSNTLPCATSSQVVAAPLPIYPQASTSRASNLNLSDRRWSDRRSRNCHQQSSGPVASTSQSGGCHGGSRKSSHGITQPEISMFSLPRLVPVVAAEEAPAKRRRGKKAAAPKPSTSKTGGPKSSRKTVTSDERRIRHNNAERKRRAALAELFDGLRNVMPKVQGKKPLPKAKALEFGRKCILRISGNMTDTIAFIRKFSRVQKRMSGLNGTGKSKLGIELARKFAGEVVGADSMQVYKGLDIVTNKVTREEMKQVPHHLIDFLNPTENFNIVDYRNMALSEISDIDSRSKLPIVVGGTNYYIEALLWKVLVQHECKIIKTVAPEASNSVAADVSARCEFTHLSNEELMTRLEAVDAETALRLHPNDRRKVLRALEVFEQEKRPLSEILREQQSEDGSSSIGGPLRFPRSIIFWLQWDQVGFFSAIKCYDGTRLKIK</sequence>
<dbReference type="InterPro" id="IPR018022">
    <property type="entry name" value="IPT"/>
</dbReference>
<dbReference type="GO" id="GO:0046983">
    <property type="term" value="F:protein dimerization activity"/>
    <property type="evidence" value="ECO:0007669"/>
    <property type="project" value="InterPro"/>
</dbReference>
<feature type="compositionally biased region" description="Polar residues" evidence="6">
    <location>
        <begin position="217"/>
        <end position="232"/>
    </location>
</feature>
<feature type="region of interest" description="Disordered" evidence="6">
    <location>
        <begin position="266"/>
        <end position="306"/>
    </location>
</feature>